<dbReference type="Pfam" id="PF05635">
    <property type="entry name" value="23S_rRNA_IVP"/>
    <property type="match status" value="1"/>
</dbReference>
<evidence type="ECO:0000313" key="2">
    <source>
        <dbReference type="Proteomes" id="UP000555103"/>
    </source>
</evidence>
<comment type="caution">
    <text evidence="1">The sequence shown here is derived from an EMBL/GenBank/DDBJ whole genome shotgun (WGS) entry which is preliminary data.</text>
</comment>
<dbReference type="Gene3D" id="1.20.1440.60">
    <property type="entry name" value="23S rRNA-intervening sequence"/>
    <property type="match status" value="1"/>
</dbReference>
<evidence type="ECO:0000313" key="1">
    <source>
        <dbReference type="EMBL" id="MBB4036151.1"/>
    </source>
</evidence>
<dbReference type="SUPFAM" id="SSF158446">
    <property type="entry name" value="IVS-encoded protein-like"/>
    <property type="match status" value="1"/>
</dbReference>
<dbReference type="Proteomes" id="UP000555103">
    <property type="component" value="Unassembled WGS sequence"/>
</dbReference>
<dbReference type="InterPro" id="IPR012657">
    <property type="entry name" value="23S_rRNA-intervening_sequence"/>
</dbReference>
<dbReference type="PANTHER" id="PTHR38471:SF2">
    <property type="entry name" value="FOUR HELIX BUNDLE PROTEIN"/>
    <property type="match status" value="1"/>
</dbReference>
<dbReference type="EMBL" id="JACIEP010000006">
    <property type="protein sequence ID" value="MBB4036151.1"/>
    <property type="molecule type" value="Genomic_DNA"/>
</dbReference>
<sequence>MGTHKDLKVWQKSINLVKLVYVETKSFPKEELFGLISQMRRSAVSIPSNIAEGFGRGSKKECEHFTYIALGSASELETQLIISKELEYIKNEEYQTLNLLLSEIIKMLSALINSMKPKE</sequence>
<dbReference type="NCBIfam" id="NF008911">
    <property type="entry name" value="PRK12275.1-2"/>
    <property type="match status" value="1"/>
</dbReference>
<accession>A0A840CM06</accession>
<protein>
    <submittedName>
        <fullName evidence="1">Four helix bundle protein</fullName>
    </submittedName>
</protein>
<dbReference type="AlphaFoldDB" id="A0A840CM06"/>
<gene>
    <name evidence="1" type="ORF">GGR21_002052</name>
</gene>
<dbReference type="CDD" id="cd16377">
    <property type="entry name" value="23S_rRNA_IVP_like"/>
    <property type="match status" value="1"/>
</dbReference>
<reference evidence="1 2" key="1">
    <citation type="submission" date="2020-08" db="EMBL/GenBank/DDBJ databases">
        <title>Genomic Encyclopedia of Type Strains, Phase IV (KMG-IV): sequencing the most valuable type-strain genomes for metagenomic binning, comparative biology and taxonomic classification.</title>
        <authorList>
            <person name="Goeker M."/>
        </authorList>
    </citation>
    <scope>NUCLEOTIDE SEQUENCE [LARGE SCALE GENOMIC DNA]</scope>
    <source>
        <strain evidence="1 2">DSM 104969</strain>
    </source>
</reference>
<keyword evidence="2" id="KW-1185">Reference proteome</keyword>
<proteinExistence type="predicted"/>
<organism evidence="1 2">
    <name type="scientific">Dysgonomonas hofstadii</name>
    <dbReference type="NCBI Taxonomy" id="637886"/>
    <lineage>
        <taxon>Bacteria</taxon>
        <taxon>Pseudomonadati</taxon>
        <taxon>Bacteroidota</taxon>
        <taxon>Bacteroidia</taxon>
        <taxon>Bacteroidales</taxon>
        <taxon>Dysgonomonadaceae</taxon>
        <taxon>Dysgonomonas</taxon>
    </lineage>
</organism>
<name>A0A840CM06_9BACT</name>
<dbReference type="NCBIfam" id="TIGR02436">
    <property type="entry name" value="four helix bundle protein"/>
    <property type="match status" value="1"/>
</dbReference>
<dbReference type="InterPro" id="IPR036583">
    <property type="entry name" value="23S_rRNA_IVS_sf"/>
</dbReference>
<dbReference type="PANTHER" id="PTHR38471">
    <property type="entry name" value="FOUR HELIX BUNDLE PROTEIN"/>
    <property type="match status" value="1"/>
</dbReference>
<dbReference type="RefSeq" id="WP_221232978.1">
    <property type="nucleotide sequence ID" value="NZ_JACIEP010000006.1"/>
</dbReference>